<name>A0A1V6SLN5_9EURO</name>
<evidence type="ECO:0008006" key="3">
    <source>
        <dbReference type="Google" id="ProtNLM"/>
    </source>
</evidence>
<organism evidence="1 2">
    <name type="scientific">Penicillium flavigenum</name>
    <dbReference type="NCBI Taxonomy" id="254877"/>
    <lineage>
        <taxon>Eukaryota</taxon>
        <taxon>Fungi</taxon>
        <taxon>Dikarya</taxon>
        <taxon>Ascomycota</taxon>
        <taxon>Pezizomycotina</taxon>
        <taxon>Eurotiomycetes</taxon>
        <taxon>Eurotiomycetidae</taxon>
        <taxon>Eurotiales</taxon>
        <taxon>Aspergillaceae</taxon>
        <taxon>Penicillium</taxon>
    </lineage>
</organism>
<dbReference type="InterPro" id="IPR011009">
    <property type="entry name" value="Kinase-like_dom_sf"/>
</dbReference>
<evidence type="ECO:0000313" key="2">
    <source>
        <dbReference type="Proteomes" id="UP000191342"/>
    </source>
</evidence>
<dbReference type="SUPFAM" id="SSF56112">
    <property type="entry name" value="Protein kinase-like (PK-like)"/>
    <property type="match status" value="1"/>
</dbReference>
<protein>
    <recommendedName>
        <fullName evidence="3">Protein kinase domain-containing protein</fullName>
    </recommendedName>
</protein>
<sequence length="127" mass="14343">MQYCAVPLGLKCLHFGIVRRDLRVDNLAFTADFTRLLICDLEGRWGNRLAPDVSREQVLHAGWTDKSDIYDLGGVTKGMIYGNVPITHLVEWPVPPPLVAVVDSCTRQRPEDRPSLDDLRAMVEQIK</sequence>
<dbReference type="OrthoDB" id="1668230at2759"/>
<keyword evidence="2" id="KW-1185">Reference proteome</keyword>
<dbReference type="EMBL" id="MLQL01000035">
    <property type="protein sequence ID" value="OQE14768.1"/>
    <property type="molecule type" value="Genomic_DNA"/>
</dbReference>
<proteinExistence type="predicted"/>
<reference evidence="2" key="1">
    <citation type="journal article" date="2017" name="Nat. Microbiol.">
        <title>Global analysis of biosynthetic gene clusters reveals vast potential of secondary metabolite production in Penicillium species.</title>
        <authorList>
            <person name="Nielsen J.C."/>
            <person name="Grijseels S."/>
            <person name="Prigent S."/>
            <person name="Ji B."/>
            <person name="Dainat J."/>
            <person name="Nielsen K.F."/>
            <person name="Frisvad J.C."/>
            <person name="Workman M."/>
            <person name="Nielsen J."/>
        </authorList>
    </citation>
    <scope>NUCLEOTIDE SEQUENCE [LARGE SCALE GENOMIC DNA]</scope>
    <source>
        <strain evidence="2">IBT 14082</strain>
    </source>
</reference>
<dbReference type="Proteomes" id="UP000191342">
    <property type="component" value="Unassembled WGS sequence"/>
</dbReference>
<dbReference type="AlphaFoldDB" id="A0A1V6SLN5"/>
<gene>
    <name evidence="1" type="ORF">PENFLA_c035G10745</name>
</gene>
<evidence type="ECO:0000313" key="1">
    <source>
        <dbReference type="EMBL" id="OQE14768.1"/>
    </source>
</evidence>
<dbReference type="Gene3D" id="1.10.510.10">
    <property type="entry name" value="Transferase(Phosphotransferase) domain 1"/>
    <property type="match status" value="1"/>
</dbReference>
<accession>A0A1V6SLN5</accession>
<comment type="caution">
    <text evidence="1">The sequence shown here is derived from an EMBL/GenBank/DDBJ whole genome shotgun (WGS) entry which is preliminary data.</text>
</comment>